<proteinExistence type="evidence at transcript level"/>
<evidence type="ECO:0000256" key="2">
    <source>
        <dbReference type="SAM" id="SignalP"/>
    </source>
</evidence>
<reference evidence="5 6" key="2">
    <citation type="submission" date="2019-03" db="EMBL/GenBank/DDBJ databases">
        <title>Improved annotation for the trematode Fasciola hepatica.</title>
        <authorList>
            <person name="Choi Y.-J."/>
            <person name="Martin J."/>
            <person name="Mitreva M."/>
        </authorList>
    </citation>
    <scope>NUCLEOTIDE SEQUENCE [LARGE SCALE GENOMIC DNA]</scope>
</reference>
<feature type="chain" id="PRO_5035983936" evidence="2">
    <location>
        <begin position="25"/>
        <end position="127"/>
    </location>
</feature>
<dbReference type="EMBL" id="JXXN02000234">
    <property type="protein sequence ID" value="THD28115.1"/>
    <property type="molecule type" value="Genomic_DNA"/>
</dbReference>
<name>A0A075F9M7_FASHE</name>
<evidence type="ECO:0000313" key="5">
    <source>
        <dbReference type="EMBL" id="THD28115.1"/>
    </source>
</evidence>
<feature type="domain" description="Snake toxin/toxin-like" evidence="3">
    <location>
        <begin position="28"/>
        <end position="97"/>
    </location>
</feature>
<dbReference type="SUPFAM" id="SSF57302">
    <property type="entry name" value="Snake toxin-like"/>
    <property type="match status" value="1"/>
</dbReference>
<dbReference type="GO" id="GO:0005886">
    <property type="term" value="C:plasma membrane"/>
    <property type="evidence" value="ECO:0007669"/>
    <property type="project" value="TreeGrafter"/>
</dbReference>
<dbReference type="Gene3D" id="2.10.60.10">
    <property type="entry name" value="CD59"/>
    <property type="match status" value="1"/>
</dbReference>
<evidence type="ECO:0000313" key="6">
    <source>
        <dbReference type="Proteomes" id="UP000230066"/>
    </source>
</evidence>
<dbReference type="InterPro" id="IPR035076">
    <property type="entry name" value="Toxin/TOLIP"/>
</dbReference>
<evidence type="ECO:0000313" key="4">
    <source>
        <dbReference type="EMBL" id="AIE76459.1"/>
    </source>
</evidence>
<keyword evidence="6" id="KW-1185">Reference proteome</keyword>
<dbReference type="EMBL" id="KJ886936">
    <property type="protein sequence ID" value="AIE76459.1"/>
    <property type="molecule type" value="mRNA"/>
</dbReference>
<dbReference type="AlphaFoldDB" id="A0A075F9M7"/>
<dbReference type="InterPro" id="IPR051110">
    <property type="entry name" value="Ly-6/neurotoxin-like_GPI-ap"/>
</dbReference>
<protein>
    <submittedName>
        <fullName evidence="5">CD59 protein</fullName>
    </submittedName>
    <submittedName>
        <fullName evidence="4">CD59-like protein</fullName>
    </submittedName>
</protein>
<gene>
    <name evidence="5" type="ORF">D915_001097</name>
</gene>
<sequence>MSGLTFFVAVLFGILLVIVPKVQGETIQCYHCTNCPTPFDENQGKKLANCNYCRTTITYDGEPRRVEKECVSTCAESDRRRDGRGMVVQCCKTPLCNPAPSVLANKQVVVWSAVLVLLVSSVWNKFA</sequence>
<dbReference type="Proteomes" id="UP000230066">
    <property type="component" value="Unassembled WGS sequence"/>
</dbReference>
<dbReference type="PANTHER" id="PTHR16983">
    <property type="entry name" value="UPAR/LY6 DOMAIN-CONTAINING PROTEIN"/>
    <property type="match status" value="1"/>
</dbReference>
<reference evidence="4" key="1">
    <citation type="journal article" date="2014" name="Exp. Parasitol.">
        <title>First insight into CD59-like molecules of adult Fasciola hepatica.</title>
        <authorList>
            <person name="Shi Y."/>
            <person name="Toet H."/>
            <person name="Rathinasamy V."/>
            <person name="Young N.D."/>
            <person name="Gasser R.B."/>
            <person name="Beddoe T."/>
            <person name="Huang W."/>
            <person name="Spithill T.W."/>
        </authorList>
    </citation>
    <scope>NUCLEOTIDE SEQUENCE</scope>
    <source>
        <strain evidence="4">FhCD59-2</strain>
    </source>
</reference>
<evidence type="ECO:0000259" key="3">
    <source>
        <dbReference type="Pfam" id="PF00087"/>
    </source>
</evidence>
<accession>A0A075F9M7</accession>
<feature type="signal peptide" evidence="2">
    <location>
        <begin position="1"/>
        <end position="24"/>
    </location>
</feature>
<evidence type="ECO:0000256" key="1">
    <source>
        <dbReference type="ARBA" id="ARBA00022729"/>
    </source>
</evidence>
<dbReference type="InterPro" id="IPR045860">
    <property type="entry name" value="Snake_toxin-like_sf"/>
</dbReference>
<organism evidence="4">
    <name type="scientific">Fasciola hepatica</name>
    <name type="common">Liver fluke</name>
    <dbReference type="NCBI Taxonomy" id="6192"/>
    <lineage>
        <taxon>Eukaryota</taxon>
        <taxon>Metazoa</taxon>
        <taxon>Spiralia</taxon>
        <taxon>Lophotrochozoa</taxon>
        <taxon>Platyhelminthes</taxon>
        <taxon>Trematoda</taxon>
        <taxon>Digenea</taxon>
        <taxon>Plagiorchiida</taxon>
        <taxon>Echinostomata</taxon>
        <taxon>Echinostomatoidea</taxon>
        <taxon>Fasciolidae</taxon>
        <taxon>Fasciola</taxon>
    </lineage>
</organism>
<dbReference type="PANTHER" id="PTHR16983:SF10">
    <property type="entry name" value="PROTEIN QUIVER"/>
    <property type="match status" value="1"/>
</dbReference>
<keyword evidence="1 2" id="KW-0732">Signal</keyword>
<dbReference type="Pfam" id="PF00087">
    <property type="entry name" value="Toxin_TOLIP"/>
    <property type="match status" value="1"/>
</dbReference>